<dbReference type="AlphaFoldDB" id="A0AAW2YS29"/>
<dbReference type="EMBL" id="JAOPGA020000597">
    <property type="protein sequence ID" value="KAL0479746.1"/>
    <property type="molecule type" value="Genomic_DNA"/>
</dbReference>
<protein>
    <submittedName>
        <fullName evidence="1">Uncharacterized protein</fullName>
    </submittedName>
</protein>
<keyword evidence="2" id="KW-1185">Reference proteome</keyword>
<dbReference type="Proteomes" id="UP001431209">
    <property type="component" value="Unassembled WGS sequence"/>
</dbReference>
<sequence length="69" mass="8150">MTHIPECQGHYRSYKVTTGISKVKMEYYYTDNCEGSSCPMEYEYPTPLPGYETNYGFKTKNEYPWTRIA</sequence>
<feature type="non-terminal residue" evidence="1">
    <location>
        <position position="69"/>
    </location>
</feature>
<proteinExistence type="predicted"/>
<evidence type="ECO:0000313" key="1">
    <source>
        <dbReference type="EMBL" id="KAL0479746.1"/>
    </source>
</evidence>
<gene>
    <name evidence="1" type="ORF">AKO1_007551</name>
</gene>
<comment type="caution">
    <text evidence="1">The sequence shown here is derived from an EMBL/GenBank/DDBJ whole genome shotgun (WGS) entry which is preliminary data.</text>
</comment>
<organism evidence="1 2">
    <name type="scientific">Acrasis kona</name>
    <dbReference type="NCBI Taxonomy" id="1008807"/>
    <lineage>
        <taxon>Eukaryota</taxon>
        <taxon>Discoba</taxon>
        <taxon>Heterolobosea</taxon>
        <taxon>Tetramitia</taxon>
        <taxon>Eutetramitia</taxon>
        <taxon>Acrasidae</taxon>
        <taxon>Acrasis</taxon>
    </lineage>
</organism>
<reference evidence="1 2" key="1">
    <citation type="submission" date="2024-03" db="EMBL/GenBank/DDBJ databases">
        <title>The Acrasis kona genome and developmental transcriptomes reveal deep origins of eukaryotic multicellular pathways.</title>
        <authorList>
            <person name="Sheikh S."/>
            <person name="Fu C.-J."/>
            <person name="Brown M.W."/>
            <person name="Baldauf S.L."/>
        </authorList>
    </citation>
    <scope>NUCLEOTIDE SEQUENCE [LARGE SCALE GENOMIC DNA]</scope>
    <source>
        <strain evidence="1 2">ATCC MYA-3509</strain>
    </source>
</reference>
<accession>A0AAW2YS29</accession>
<evidence type="ECO:0000313" key="2">
    <source>
        <dbReference type="Proteomes" id="UP001431209"/>
    </source>
</evidence>
<name>A0AAW2YS29_9EUKA</name>